<comment type="similarity">
    <text evidence="4">Belongs to the PPP1R35 family.</text>
</comment>
<proteinExistence type="inferred from homology"/>
<dbReference type="Pfam" id="PF15503">
    <property type="entry name" value="PPP1R35_C"/>
    <property type="match status" value="1"/>
</dbReference>
<keyword evidence="3" id="KW-0206">Cytoskeleton</keyword>
<gene>
    <name evidence="6" type="ORF">WH47_00146</name>
</gene>
<organism evidence="6 7">
    <name type="scientific">Habropoda laboriosa</name>
    <dbReference type="NCBI Taxonomy" id="597456"/>
    <lineage>
        <taxon>Eukaryota</taxon>
        <taxon>Metazoa</taxon>
        <taxon>Ecdysozoa</taxon>
        <taxon>Arthropoda</taxon>
        <taxon>Hexapoda</taxon>
        <taxon>Insecta</taxon>
        <taxon>Pterygota</taxon>
        <taxon>Neoptera</taxon>
        <taxon>Endopterygota</taxon>
        <taxon>Hymenoptera</taxon>
        <taxon>Apocrita</taxon>
        <taxon>Aculeata</taxon>
        <taxon>Apoidea</taxon>
        <taxon>Anthophila</taxon>
        <taxon>Apidae</taxon>
        <taxon>Habropoda</taxon>
    </lineage>
</organism>
<dbReference type="OrthoDB" id="8191506at2759"/>
<evidence type="ECO:0000259" key="5">
    <source>
        <dbReference type="Pfam" id="PF15503"/>
    </source>
</evidence>
<dbReference type="Proteomes" id="UP000053825">
    <property type="component" value="Unassembled WGS sequence"/>
</dbReference>
<evidence type="ECO:0000313" key="7">
    <source>
        <dbReference type="Proteomes" id="UP000053825"/>
    </source>
</evidence>
<dbReference type="GO" id="GO:0005814">
    <property type="term" value="C:centriole"/>
    <property type="evidence" value="ECO:0007669"/>
    <property type="project" value="UniProtKB-SubCell"/>
</dbReference>
<sequence>MSENKKFVARPKVRFSQTDAEELVTGGLKNSNDQKNVKQSSTPRITSIVALVKPVRLVNLKGTRANCEDKDSKVIDNTQNANSSTLCANTLPTCTIQSSSSLNKNSVKTENHIPLNDANNIQNIKKNVKEIDTPQTSAKSINDDITVPTASSIKQSENVHKILKPKNYVTTNPLKRDSTKNADILKHKARICSAGTSTKKPIVANKTSISGTTKKNVNSKSAVGIMPCYKHKVTVKIKSSPVKKTMIRDIIGSKIKPCIGPGVSHTKLDDLKILKTDESTHVKSIVSGEILGRPEYNSIMCTINKLNEIKKQKVVTDVEHLPAAYKNVISGKVSTALDFPLDEAIYKNLVDLSIDENQLPNRLTRSKDPEPRQKDIVPVLSDFFTPAPTEEYCTAVSTKPRTPEIVDTSNPFRISDQICKWKYRLDNA</sequence>
<evidence type="ECO:0000313" key="6">
    <source>
        <dbReference type="EMBL" id="KOC67276.1"/>
    </source>
</evidence>
<dbReference type="EMBL" id="KQ414631">
    <property type="protein sequence ID" value="KOC67276.1"/>
    <property type="molecule type" value="Genomic_DNA"/>
</dbReference>
<evidence type="ECO:0000256" key="4">
    <source>
        <dbReference type="ARBA" id="ARBA00029452"/>
    </source>
</evidence>
<evidence type="ECO:0000256" key="2">
    <source>
        <dbReference type="ARBA" id="ARBA00022490"/>
    </source>
</evidence>
<name>A0A0L7R914_9HYME</name>
<keyword evidence="7" id="KW-1185">Reference proteome</keyword>
<keyword evidence="2" id="KW-0963">Cytoplasm</keyword>
<evidence type="ECO:0000256" key="1">
    <source>
        <dbReference type="ARBA" id="ARBA00004114"/>
    </source>
</evidence>
<evidence type="ECO:0000256" key="3">
    <source>
        <dbReference type="ARBA" id="ARBA00023212"/>
    </source>
</evidence>
<protein>
    <recommendedName>
        <fullName evidence="5">Protein phosphatase 1 regulatory subunit 35 C-terminal domain-containing protein</fullName>
    </recommendedName>
</protein>
<accession>A0A0L7R914</accession>
<feature type="domain" description="Protein phosphatase 1 regulatory subunit 35 C-terminal" evidence="5">
    <location>
        <begin position="309"/>
        <end position="393"/>
    </location>
</feature>
<dbReference type="AlphaFoldDB" id="A0A0L7R914"/>
<reference evidence="6 7" key="1">
    <citation type="submission" date="2015-07" db="EMBL/GenBank/DDBJ databases">
        <title>The genome of Habropoda laboriosa.</title>
        <authorList>
            <person name="Pan H."/>
            <person name="Kapheim K."/>
        </authorList>
    </citation>
    <scope>NUCLEOTIDE SEQUENCE [LARGE SCALE GENOMIC DNA]</scope>
    <source>
        <strain evidence="6">0110345459</strain>
    </source>
</reference>
<comment type="subcellular location">
    <subcellularLocation>
        <location evidence="1">Cytoplasm</location>
        <location evidence="1">Cytoskeleton</location>
        <location evidence="1">Microtubule organizing center</location>
        <location evidence="1">Centrosome</location>
        <location evidence="1">Centriole</location>
    </subcellularLocation>
</comment>
<dbReference type="InterPro" id="IPR029135">
    <property type="entry name" value="PPP1R35_C"/>
</dbReference>